<keyword evidence="3" id="KW-0731">Sigma factor</keyword>
<dbReference type="PANTHER" id="PTHR43133:SF51">
    <property type="entry name" value="RNA POLYMERASE SIGMA FACTOR"/>
    <property type="match status" value="1"/>
</dbReference>
<protein>
    <submittedName>
        <fullName evidence="8">Sigma-70 family RNA polymerase sigma factor</fullName>
    </submittedName>
</protein>
<evidence type="ECO:0000256" key="3">
    <source>
        <dbReference type="ARBA" id="ARBA00023082"/>
    </source>
</evidence>
<accession>A0ABR8N5K8</accession>
<dbReference type="InterPro" id="IPR013324">
    <property type="entry name" value="RNA_pol_sigma_r3/r4-like"/>
</dbReference>
<evidence type="ECO:0000256" key="4">
    <source>
        <dbReference type="ARBA" id="ARBA00023163"/>
    </source>
</evidence>
<evidence type="ECO:0000256" key="5">
    <source>
        <dbReference type="SAM" id="Coils"/>
    </source>
</evidence>
<dbReference type="CDD" id="cd06171">
    <property type="entry name" value="Sigma70_r4"/>
    <property type="match status" value="1"/>
</dbReference>
<dbReference type="EMBL" id="JACXZA010000007">
    <property type="protein sequence ID" value="MBD3922124.1"/>
    <property type="molecule type" value="Genomic_DNA"/>
</dbReference>
<dbReference type="Pfam" id="PF08281">
    <property type="entry name" value="Sigma70_r4_2"/>
    <property type="match status" value="1"/>
</dbReference>
<dbReference type="InterPro" id="IPR013249">
    <property type="entry name" value="RNA_pol_sigma70_r4_t2"/>
</dbReference>
<gene>
    <name evidence="8" type="ORF">H8B09_25405</name>
</gene>
<dbReference type="PANTHER" id="PTHR43133">
    <property type="entry name" value="RNA POLYMERASE ECF-TYPE SIGMA FACTO"/>
    <property type="match status" value="1"/>
</dbReference>
<evidence type="ECO:0000256" key="1">
    <source>
        <dbReference type="ARBA" id="ARBA00010641"/>
    </source>
</evidence>
<evidence type="ECO:0000313" key="8">
    <source>
        <dbReference type="EMBL" id="MBD3922124.1"/>
    </source>
</evidence>
<dbReference type="InterPro" id="IPR036388">
    <property type="entry name" value="WH-like_DNA-bd_sf"/>
</dbReference>
<dbReference type="InterPro" id="IPR013325">
    <property type="entry name" value="RNA_pol_sigma_r2"/>
</dbReference>
<dbReference type="Gene3D" id="1.10.1740.10">
    <property type="match status" value="1"/>
</dbReference>
<name>A0ABR8N5K8_9BACL</name>
<evidence type="ECO:0000256" key="2">
    <source>
        <dbReference type="ARBA" id="ARBA00023015"/>
    </source>
</evidence>
<keyword evidence="4" id="KW-0804">Transcription</keyword>
<keyword evidence="9" id="KW-1185">Reference proteome</keyword>
<dbReference type="InterPro" id="IPR014284">
    <property type="entry name" value="RNA_pol_sigma-70_dom"/>
</dbReference>
<feature type="domain" description="RNA polymerase sigma factor 70 region 4 type 2" evidence="7">
    <location>
        <begin position="141"/>
        <end position="193"/>
    </location>
</feature>
<reference evidence="8 9" key="1">
    <citation type="submission" date="2020-09" db="EMBL/GenBank/DDBJ databases">
        <title>Paenibacillus sp. strain PR3 16S rRNA gene Genome sequencing and assembly.</title>
        <authorList>
            <person name="Kim J."/>
        </authorList>
    </citation>
    <scope>NUCLEOTIDE SEQUENCE [LARGE SCALE GENOMIC DNA]</scope>
    <source>
        <strain evidence="8 9">PR3</strain>
    </source>
</reference>
<feature type="coiled-coil region" evidence="5">
    <location>
        <begin position="133"/>
        <end position="160"/>
    </location>
</feature>
<dbReference type="Gene3D" id="1.10.10.10">
    <property type="entry name" value="Winged helix-like DNA-binding domain superfamily/Winged helix DNA-binding domain"/>
    <property type="match status" value="1"/>
</dbReference>
<feature type="domain" description="RNA polymerase sigma-70 region 2" evidence="6">
    <location>
        <begin position="40"/>
        <end position="106"/>
    </location>
</feature>
<organism evidence="8 9">
    <name type="scientific">Paenibacillus terricola</name>
    <dbReference type="NCBI Taxonomy" id="2763503"/>
    <lineage>
        <taxon>Bacteria</taxon>
        <taxon>Bacillati</taxon>
        <taxon>Bacillota</taxon>
        <taxon>Bacilli</taxon>
        <taxon>Bacillales</taxon>
        <taxon>Paenibacillaceae</taxon>
        <taxon>Paenibacillus</taxon>
    </lineage>
</organism>
<dbReference type="NCBIfam" id="TIGR02937">
    <property type="entry name" value="sigma70-ECF"/>
    <property type="match status" value="1"/>
</dbReference>
<keyword evidence="2" id="KW-0805">Transcription regulation</keyword>
<proteinExistence type="inferred from homology"/>
<comment type="similarity">
    <text evidence="1">Belongs to the sigma-70 factor family. ECF subfamily.</text>
</comment>
<comment type="caution">
    <text evidence="8">The sequence shown here is derived from an EMBL/GenBank/DDBJ whole genome shotgun (WGS) entry which is preliminary data.</text>
</comment>
<dbReference type="InterPro" id="IPR007627">
    <property type="entry name" value="RNA_pol_sigma70_r2"/>
</dbReference>
<dbReference type="Pfam" id="PF04542">
    <property type="entry name" value="Sigma70_r2"/>
    <property type="match status" value="1"/>
</dbReference>
<dbReference type="InterPro" id="IPR039425">
    <property type="entry name" value="RNA_pol_sigma-70-like"/>
</dbReference>
<dbReference type="SUPFAM" id="SSF88946">
    <property type="entry name" value="Sigma2 domain of RNA polymerase sigma factors"/>
    <property type="match status" value="1"/>
</dbReference>
<keyword evidence="5" id="KW-0175">Coiled coil</keyword>
<dbReference type="Proteomes" id="UP000609346">
    <property type="component" value="Unassembled WGS sequence"/>
</dbReference>
<evidence type="ECO:0000259" key="6">
    <source>
        <dbReference type="Pfam" id="PF04542"/>
    </source>
</evidence>
<dbReference type="SUPFAM" id="SSF88659">
    <property type="entry name" value="Sigma3 and sigma4 domains of RNA polymerase sigma factors"/>
    <property type="match status" value="1"/>
</dbReference>
<sequence length="578" mass="65108">MDDRQASAATVADEITGTMTNASMNEDEREHAEQQVEQWVHRYSGRIFGFALRKLGHHQDAEDLAQEIATALFRSLQGGRGIDNMDAWVRRICSYTWSNYAAKHNRHWRMAAGGDDGFDEALLADEEPSVLSRMVEQETLDQLRQEIAFLSKRHREITVMHYFEGLRVEDIAAKFGLSSGTVKWHLSEARRKLKEGLKMTSQQPTLSFTPVRMHVGHTGSPGPHFEPNSYFHSLLAGNIAVAAYDRPLTIEELARKVGAASAYVEELIEPLKQVGLMSSRNGGKVQTNFIIRDMNGLREESMMLNRHGEAIAAAFYDAIASRLPDIKALAFHGCQENDTFLLWSFIPQAILHHYWAAKPHQFYDSIREPERADGGRYYAVGNIRYSKDEWIANIPNAEIAEQYVCNGIKSRADGGRIHALQMDTYWSGMQWRDFNGPDLTALGRLADCLNQQTELSDHDKLEAAKLAKSGYVSNEDGLTSIRIPFFNKDQYAAYTAIIEEALVSIDARALLEPVQDDFIALWKRLAPSHIAKEEVGSHSIQEGLGIIFAIMEALVRFGKLPLPTEEEKARLTTIVWEA</sequence>
<dbReference type="RefSeq" id="WP_191206402.1">
    <property type="nucleotide sequence ID" value="NZ_JACXZA010000007.1"/>
</dbReference>
<evidence type="ECO:0000313" key="9">
    <source>
        <dbReference type="Proteomes" id="UP000609346"/>
    </source>
</evidence>
<evidence type="ECO:0000259" key="7">
    <source>
        <dbReference type="Pfam" id="PF08281"/>
    </source>
</evidence>